<dbReference type="AlphaFoldDB" id="A0A9D6LTA0"/>
<sequence length="182" mass="21208">MDRLNTEKYILYILNHLPPGKSTLFYLNKIAFLVEFSYRYFNEKDLSTAHYAAITYGPVIDDYELILKSMQKKGLIKIQGNNIRVVTTEEVKLPREVDAFAMPLIQKYSSLSWPELKAITHDMDSYKITTDNEKFRGRRIDKDLASLETFFDNGQNSDEPTKLPSFDRKNLVDYEFGSNIQN</sequence>
<name>A0A9D6LTA0_9BACT</name>
<dbReference type="EMBL" id="JACQCQ010000010">
    <property type="protein sequence ID" value="MBI3627691.1"/>
    <property type="molecule type" value="Genomic_DNA"/>
</dbReference>
<gene>
    <name evidence="2" type="ORF">HY220_03050</name>
</gene>
<comment type="caution">
    <text evidence="2">The sequence shown here is derived from an EMBL/GenBank/DDBJ whole genome shotgun (WGS) entry which is preliminary data.</text>
</comment>
<dbReference type="Proteomes" id="UP000808388">
    <property type="component" value="Unassembled WGS sequence"/>
</dbReference>
<accession>A0A9D6LTA0</accession>
<evidence type="ECO:0000313" key="3">
    <source>
        <dbReference type="Proteomes" id="UP000808388"/>
    </source>
</evidence>
<feature type="domain" description="Antitoxin SocA-like Panacea" evidence="1">
    <location>
        <begin position="27"/>
        <end position="122"/>
    </location>
</feature>
<protein>
    <submittedName>
        <fullName evidence="2">DUF4065 domain-containing protein</fullName>
    </submittedName>
</protein>
<organism evidence="2 3">
    <name type="scientific">Candidatus Sungiibacteriota bacterium</name>
    <dbReference type="NCBI Taxonomy" id="2750080"/>
    <lineage>
        <taxon>Bacteria</taxon>
        <taxon>Candidatus Sungiibacteriota</taxon>
    </lineage>
</organism>
<evidence type="ECO:0000313" key="2">
    <source>
        <dbReference type="EMBL" id="MBI3627691.1"/>
    </source>
</evidence>
<proteinExistence type="predicted"/>
<reference evidence="2" key="1">
    <citation type="submission" date="2020-07" db="EMBL/GenBank/DDBJ databases">
        <title>Huge and variable diversity of episymbiotic CPR bacteria and DPANN archaea in groundwater ecosystems.</title>
        <authorList>
            <person name="He C.Y."/>
            <person name="Keren R."/>
            <person name="Whittaker M."/>
            <person name="Farag I.F."/>
            <person name="Doudna J."/>
            <person name="Cate J.H.D."/>
            <person name="Banfield J.F."/>
        </authorList>
    </citation>
    <scope>NUCLEOTIDE SEQUENCE</scope>
    <source>
        <strain evidence="2">NC_groundwater_972_Pr1_S-0.2um_49_27</strain>
    </source>
</reference>
<evidence type="ECO:0000259" key="1">
    <source>
        <dbReference type="Pfam" id="PF13274"/>
    </source>
</evidence>
<dbReference type="Pfam" id="PF13274">
    <property type="entry name" value="SocA_Panacea"/>
    <property type="match status" value="1"/>
</dbReference>
<dbReference type="InterPro" id="IPR025272">
    <property type="entry name" value="SocA_Panacea"/>
</dbReference>